<dbReference type="GO" id="GO:0005509">
    <property type="term" value="F:calcium ion binding"/>
    <property type="evidence" value="ECO:0007669"/>
    <property type="project" value="InterPro"/>
</dbReference>
<keyword evidence="3" id="KW-0812">Transmembrane</keyword>
<dbReference type="Gene3D" id="1.10.238.10">
    <property type="entry name" value="EF-hand"/>
    <property type="match status" value="2"/>
</dbReference>
<evidence type="ECO:0000313" key="5">
    <source>
        <dbReference type="EMBL" id="SDW46190.1"/>
    </source>
</evidence>
<dbReference type="PROSITE" id="PS00018">
    <property type="entry name" value="EF_HAND_1"/>
    <property type="match status" value="3"/>
</dbReference>
<dbReference type="Pfam" id="PF13202">
    <property type="entry name" value="EF-hand_5"/>
    <property type="match status" value="2"/>
</dbReference>
<evidence type="ECO:0000256" key="1">
    <source>
        <dbReference type="ARBA" id="ARBA00022723"/>
    </source>
</evidence>
<dbReference type="InterPro" id="IPR039647">
    <property type="entry name" value="EF_hand_pair_protein_CML-like"/>
</dbReference>
<dbReference type="EMBL" id="FNNP01000001">
    <property type="protein sequence ID" value="SDW46190.1"/>
    <property type="molecule type" value="Genomic_DNA"/>
</dbReference>
<keyword evidence="6" id="KW-1185">Reference proteome</keyword>
<dbReference type="RefSeq" id="WP_074734774.1">
    <property type="nucleotide sequence ID" value="NZ_FNNP01000001.1"/>
</dbReference>
<dbReference type="Proteomes" id="UP000183400">
    <property type="component" value="Unassembled WGS sequence"/>
</dbReference>
<proteinExistence type="predicted"/>
<name>A0A1H2TQN8_9RHOB</name>
<dbReference type="SUPFAM" id="SSF47473">
    <property type="entry name" value="EF-hand"/>
    <property type="match status" value="1"/>
</dbReference>
<evidence type="ECO:0000313" key="6">
    <source>
        <dbReference type="Proteomes" id="UP000183400"/>
    </source>
</evidence>
<feature type="transmembrane region" description="Helical" evidence="3">
    <location>
        <begin position="64"/>
        <end position="83"/>
    </location>
</feature>
<evidence type="ECO:0000256" key="2">
    <source>
        <dbReference type="ARBA" id="ARBA00022737"/>
    </source>
</evidence>
<dbReference type="SMART" id="SM00054">
    <property type="entry name" value="EFh"/>
    <property type="match status" value="3"/>
</dbReference>
<feature type="domain" description="EF-hand" evidence="4">
    <location>
        <begin position="90"/>
        <end position="125"/>
    </location>
</feature>
<evidence type="ECO:0000256" key="3">
    <source>
        <dbReference type="SAM" id="Phobius"/>
    </source>
</evidence>
<keyword evidence="1" id="KW-0479">Metal-binding</keyword>
<dbReference type="OrthoDB" id="7831601at2"/>
<organism evidence="5 6">
    <name type="scientific">Ruegeria halocynthiae</name>
    <dbReference type="NCBI Taxonomy" id="985054"/>
    <lineage>
        <taxon>Bacteria</taxon>
        <taxon>Pseudomonadati</taxon>
        <taxon>Pseudomonadota</taxon>
        <taxon>Alphaproteobacteria</taxon>
        <taxon>Rhodobacterales</taxon>
        <taxon>Roseobacteraceae</taxon>
        <taxon>Ruegeria</taxon>
    </lineage>
</organism>
<dbReference type="InterPro" id="IPR011992">
    <property type="entry name" value="EF-hand-dom_pair"/>
</dbReference>
<reference evidence="6" key="1">
    <citation type="submission" date="2016-10" db="EMBL/GenBank/DDBJ databases">
        <authorList>
            <person name="Varghese N."/>
            <person name="Submissions S."/>
        </authorList>
    </citation>
    <scope>NUCLEOTIDE SEQUENCE [LARGE SCALE GENOMIC DNA]</scope>
    <source>
        <strain evidence="6">DSM 27839</strain>
    </source>
</reference>
<dbReference type="InterPro" id="IPR018247">
    <property type="entry name" value="EF_Hand_1_Ca_BS"/>
</dbReference>
<accession>A0A1H2TQN8</accession>
<feature type="domain" description="EF-hand" evidence="4">
    <location>
        <begin position="233"/>
        <end position="261"/>
    </location>
</feature>
<evidence type="ECO:0000259" key="4">
    <source>
        <dbReference type="PROSITE" id="PS50222"/>
    </source>
</evidence>
<dbReference type="InterPro" id="IPR002048">
    <property type="entry name" value="EF_hand_dom"/>
</dbReference>
<dbReference type="AlphaFoldDB" id="A0A1H2TQN8"/>
<protein>
    <submittedName>
        <fullName evidence="5">EF hand</fullName>
    </submittedName>
</protein>
<feature type="domain" description="EF-hand" evidence="4">
    <location>
        <begin position="139"/>
        <end position="174"/>
    </location>
</feature>
<dbReference type="Pfam" id="PF13499">
    <property type="entry name" value="EF-hand_7"/>
    <property type="match status" value="1"/>
</dbReference>
<dbReference type="PANTHER" id="PTHR10891">
    <property type="entry name" value="EF-HAND CALCIUM-BINDING DOMAIN CONTAINING PROTEIN"/>
    <property type="match status" value="1"/>
</dbReference>
<sequence length="261" mass="29014">MTKKSETLEIRVSYELKSKLADLSEQRGSTMSAFVRDVIDRELEDPFPDSVGDQIMQRRSFGNLGAKALYVLPVLLLAGLYWGSAQSPAQATPSARVIFSELDHNGDKLISEAELHHFLNQEGIEFAPEDCGLKSQTCTAEAVAANEIQRADADSNGFVEYAEFETFFLAERAAEFLEIDNDENGVVSPDELIAFEVQELVEFPDPEMDEPLSPKCLNMSENGKINGIAKACLTDRELRVFMAEADTNFDGKITLQEFLEN</sequence>
<keyword evidence="3" id="KW-1133">Transmembrane helix</keyword>
<keyword evidence="3" id="KW-0472">Membrane</keyword>
<keyword evidence="2" id="KW-0677">Repeat</keyword>
<dbReference type="PROSITE" id="PS50222">
    <property type="entry name" value="EF_HAND_2"/>
    <property type="match status" value="3"/>
</dbReference>
<gene>
    <name evidence="5" type="ORF">SAMN05444358_101889</name>
</gene>